<organism evidence="1 2">
    <name type="scientific">Entomophthora muscae</name>
    <dbReference type="NCBI Taxonomy" id="34485"/>
    <lineage>
        <taxon>Eukaryota</taxon>
        <taxon>Fungi</taxon>
        <taxon>Fungi incertae sedis</taxon>
        <taxon>Zoopagomycota</taxon>
        <taxon>Entomophthoromycotina</taxon>
        <taxon>Entomophthoromycetes</taxon>
        <taxon>Entomophthorales</taxon>
        <taxon>Entomophthoraceae</taxon>
        <taxon>Entomophthora</taxon>
    </lineage>
</organism>
<dbReference type="EMBL" id="QTSX02001453">
    <property type="protein sequence ID" value="KAJ9081892.1"/>
    <property type="molecule type" value="Genomic_DNA"/>
</dbReference>
<evidence type="ECO:0000313" key="1">
    <source>
        <dbReference type="EMBL" id="KAJ9081892.1"/>
    </source>
</evidence>
<dbReference type="Proteomes" id="UP001165960">
    <property type="component" value="Unassembled WGS sequence"/>
</dbReference>
<reference evidence="1" key="1">
    <citation type="submission" date="2022-04" db="EMBL/GenBank/DDBJ databases">
        <title>Genome of the entomopathogenic fungus Entomophthora muscae.</title>
        <authorList>
            <person name="Elya C."/>
            <person name="Lovett B.R."/>
            <person name="Lee E."/>
            <person name="Macias A.M."/>
            <person name="Hajek A.E."/>
            <person name="De Bivort B.L."/>
            <person name="Kasson M.T."/>
            <person name="De Fine Licht H.H."/>
            <person name="Stajich J.E."/>
        </authorList>
    </citation>
    <scope>NUCLEOTIDE SEQUENCE</scope>
    <source>
        <strain evidence="1">Berkeley</strain>
    </source>
</reference>
<name>A0ACC2U4N8_9FUNG</name>
<accession>A0ACC2U4N8</accession>
<comment type="caution">
    <text evidence="1">The sequence shown here is derived from an EMBL/GenBank/DDBJ whole genome shotgun (WGS) entry which is preliminary data.</text>
</comment>
<protein>
    <submittedName>
        <fullName evidence="1">Chromatin structure-remodeling complex protein rsc9</fullName>
    </submittedName>
</protein>
<evidence type="ECO:0000313" key="2">
    <source>
        <dbReference type="Proteomes" id="UP001165960"/>
    </source>
</evidence>
<sequence length="437" mass="49703">MGGYHKVCDNSFWRKFTPPGEQQTKASSLIRVIYKKYLLAYERDHFKGYPRLELGNEVDYDYRDSPVVSSKSFEDSNEPGPPESSLQESIKKFYFNPVNVQWVYETDRIALALESGLPNEVEWGLEALLRWSSECPLSYSIEQFPSLRTVLLDEFSKYCTHLSSTLLRRSGTLVPMPFLLLTLGLRNCTLSEESAANLAETSELPEQITQLLMLPQSAPPLMDAVNYPELRTYCIDILDNMGTSIIPSPAFLNWLNHIILGDDRSQVLGGLRLMAKLLLGKHDEALELALDHEKLLRHIFALLTLPDDIELHAAVVEFLILYSYFLPDHLAACATQCPYLISSLLSLLMTRQNSGLELLTENNGNVLETIEHWLRSKYESNPLQKVAALDLYAEYMQEPPATRLPTLSATRLVRIARMVFPTSQIVQLRRRGKNLFS</sequence>
<keyword evidence="2" id="KW-1185">Reference proteome</keyword>
<gene>
    <name evidence="1" type="primary">RSC9</name>
    <name evidence="1" type="ORF">DSO57_1010102</name>
</gene>
<proteinExistence type="predicted"/>